<protein>
    <submittedName>
        <fullName evidence="1">DUF4303 domain-containing protein</fullName>
    </submittedName>
</protein>
<reference evidence="1" key="1">
    <citation type="journal article" date="2022" name="Arch. Microbiol.">
        <title>Microbulbifer okhotskensis sp. nov., isolated from a deep bottom sediment of the Okhotsk Sea.</title>
        <authorList>
            <person name="Romanenko L."/>
            <person name="Kurilenko V."/>
            <person name="Otstavnykh N."/>
            <person name="Velansky P."/>
            <person name="Isaeva M."/>
            <person name="Mikhailov V."/>
        </authorList>
    </citation>
    <scope>NUCLEOTIDE SEQUENCE</scope>
    <source>
        <strain evidence="1">OS29</strain>
    </source>
</reference>
<keyword evidence="2" id="KW-1185">Reference proteome</keyword>
<evidence type="ECO:0000313" key="1">
    <source>
        <dbReference type="EMBL" id="MCO1336442.1"/>
    </source>
</evidence>
<gene>
    <name evidence="1" type="ORF">MO867_19090</name>
</gene>
<proteinExistence type="predicted"/>
<accession>A0A9X2EQB2</accession>
<dbReference type="Proteomes" id="UP001139028">
    <property type="component" value="Unassembled WGS sequence"/>
</dbReference>
<comment type="caution">
    <text evidence="1">The sequence shown here is derived from an EMBL/GenBank/DDBJ whole genome shotgun (WGS) entry which is preliminary data.</text>
</comment>
<organism evidence="1 2">
    <name type="scientific">Microbulbifer okhotskensis</name>
    <dbReference type="NCBI Taxonomy" id="2926617"/>
    <lineage>
        <taxon>Bacteria</taxon>
        <taxon>Pseudomonadati</taxon>
        <taxon>Pseudomonadota</taxon>
        <taxon>Gammaproteobacteria</taxon>
        <taxon>Cellvibrionales</taxon>
        <taxon>Microbulbiferaceae</taxon>
        <taxon>Microbulbifer</taxon>
    </lineage>
</organism>
<name>A0A9X2EQB2_9GAMM</name>
<dbReference type="Pfam" id="PF14136">
    <property type="entry name" value="DUF4303"/>
    <property type="match status" value="1"/>
</dbReference>
<dbReference type="RefSeq" id="WP_252472107.1">
    <property type="nucleotide sequence ID" value="NZ_JALBWM010000136.1"/>
</dbReference>
<dbReference type="InterPro" id="IPR025409">
    <property type="entry name" value="DUF4303"/>
</dbReference>
<sequence length="172" mass="20173">MKEISKADLVDGLFNAAIPCIEKFIEEHNNETFFGFAIETLAEEGYFHLCASSSESFQSTVDEYLLSGETLEFIMGEDIKWNNQEWAYFDLNYNCNIWNKAWEPMLDIINSHKNNISQLNNQESTRAQQKFSNLFKEAGEEVYMKIINSRILDKMKQSSDFRSFFFEHHDAF</sequence>
<evidence type="ECO:0000313" key="2">
    <source>
        <dbReference type="Proteomes" id="UP001139028"/>
    </source>
</evidence>
<dbReference type="EMBL" id="JALBWM010000136">
    <property type="protein sequence ID" value="MCO1336442.1"/>
    <property type="molecule type" value="Genomic_DNA"/>
</dbReference>
<dbReference type="AlphaFoldDB" id="A0A9X2EQB2"/>